<feature type="transmembrane region" description="Helical" evidence="6">
    <location>
        <begin position="12"/>
        <end position="33"/>
    </location>
</feature>
<evidence type="ECO:0000256" key="6">
    <source>
        <dbReference type="SAM" id="Phobius"/>
    </source>
</evidence>
<feature type="domain" description="EamA" evidence="7">
    <location>
        <begin position="150"/>
        <end position="281"/>
    </location>
</feature>
<dbReference type="Proteomes" id="UP000515220">
    <property type="component" value="Chromosome"/>
</dbReference>
<feature type="transmembrane region" description="Helical" evidence="6">
    <location>
        <begin position="100"/>
        <end position="117"/>
    </location>
</feature>
<feature type="transmembrane region" description="Helical" evidence="6">
    <location>
        <begin position="176"/>
        <end position="197"/>
    </location>
</feature>
<evidence type="ECO:0000256" key="2">
    <source>
        <dbReference type="ARBA" id="ARBA00007362"/>
    </source>
</evidence>
<feature type="transmembrane region" description="Helical" evidence="6">
    <location>
        <begin position="209"/>
        <end position="227"/>
    </location>
</feature>
<keyword evidence="3 6" id="KW-0812">Transmembrane</keyword>
<dbReference type="Pfam" id="PF00892">
    <property type="entry name" value="EamA"/>
    <property type="match status" value="1"/>
</dbReference>
<reference evidence="8 9" key="1">
    <citation type="submission" date="2020-07" db="EMBL/GenBank/DDBJ databases">
        <title>Complete Genome Sequence of an acetic acid bacterium, Acetobacter aceti JCM20276.</title>
        <authorList>
            <person name="Hirose Y."/>
            <person name="Mihara H."/>
        </authorList>
    </citation>
    <scope>NUCLEOTIDE SEQUENCE [LARGE SCALE GENOMIC DNA]</scope>
    <source>
        <strain evidence="8 9">JCM20276</strain>
    </source>
</reference>
<evidence type="ECO:0000256" key="5">
    <source>
        <dbReference type="ARBA" id="ARBA00023136"/>
    </source>
</evidence>
<dbReference type="InterPro" id="IPR000620">
    <property type="entry name" value="EamA_dom"/>
</dbReference>
<organism evidence="8 9">
    <name type="scientific">Acetobacter aceti</name>
    <dbReference type="NCBI Taxonomy" id="435"/>
    <lineage>
        <taxon>Bacteria</taxon>
        <taxon>Pseudomonadati</taxon>
        <taxon>Pseudomonadota</taxon>
        <taxon>Alphaproteobacteria</taxon>
        <taxon>Acetobacterales</taxon>
        <taxon>Acetobacteraceae</taxon>
        <taxon>Acetobacter</taxon>
        <taxon>Acetobacter subgen. Acetobacter</taxon>
    </lineage>
</organism>
<comment type="similarity">
    <text evidence="2">Belongs to the EamA transporter family.</text>
</comment>
<feature type="transmembrane region" description="Helical" evidence="6">
    <location>
        <begin position="39"/>
        <end position="64"/>
    </location>
</feature>
<feature type="transmembrane region" description="Helical" evidence="6">
    <location>
        <begin position="124"/>
        <end position="140"/>
    </location>
</feature>
<evidence type="ECO:0000256" key="3">
    <source>
        <dbReference type="ARBA" id="ARBA00022692"/>
    </source>
</evidence>
<dbReference type="InterPro" id="IPR037185">
    <property type="entry name" value="EmrE-like"/>
</dbReference>
<name>A0A6S6PHF3_ACEAC</name>
<feature type="transmembrane region" description="Helical" evidence="6">
    <location>
        <begin position="152"/>
        <end position="169"/>
    </location>
</feature>
<dbReference type="RefSeq" id="WP_099347522.1">
    <property type="nucleotide sequence ID" value="NZ_AP023326.1"/>
</dbReference>
<sequence>MCSPLSRQTQTELLPPGAVVLAMVSITTGVSFARTLFPLIGASATTVLRLGLASIILAIIMRIWRIRIPLRTLPAILPYGMSLGIMNLLFYMAISRIPLGIALAVEFMGPLVLAVSFSRNKSDFLWTGLAVVGLFLLLPLRHDPHPVDPTGMLFALGAGICWAIYILAGKKAGAAFGTYAPTLGMITGTLTILPFGITQFGSQLLHPHIIWDALALAALSSAFPYSLEMYALRRLPTKTFSVLTSGEPAVGAIMGVLLLGEHLPLPDWLGIAAIVTASLGTTLMNRRKTI</sequence>
<dbReference type="PANTHER" id="PTHR32322">
    <property type="entry name" value="INNER MEMBRANE TRANSPORTER"/>
    <property type="match status" value="1"/>
</dbReference>
<evidence type="ECO:0000256" key="1">
    <source>
        <dbReference type="ARBA" id="ARBA00004141"/>
    </source>
</evidence>
<feature type="transmembrane region" description="Helical" evidence="6">
    <location>
        <begin position="265"/>
        <end position="284"/>
    </location>
</feature>
<dbReference type="PANTHER" id="PTHR32322:SF2">
    <property type="entry name" value="EAMA DOMAIN-CONTAINING PROTEIN"/>
    <property type="match status" value="1"/>
</dbReference>
<accession>A0A6S6PHF3</accession>
<keyword evidence="4 6" id="KW-1133">Transmembrane helix</keyword>
<comment type="subcellular location">
    <subcellularLocation>
        <location evidence="1">Membrane</location>
        <topology evidence="1">Multi-pass membrane protein</topology>
    </subcellularLocation>
</comment>
<dbReference type="Gene3D" id="1.10.3730.20">
    <property type="match status" value="1"/>
</dbReference>
<dbReference type="SUPFAM" id="SSF103481">
    <property type="entry name" value="Multidrug resistance efflux transporter EmrE"/>
    <property type="match status" value="1"/>
</dbReference>
<feature type="transmembrane region" description="Helical" evidence="6">
    <location>
        <begin position="239"/>
        <end position="259"/>
    </location>
</feature>
<evidence type="ECO:0000256" key="4">
    <source>
        <dbReference type="ARBA" id="ARBA00022989"/>
    </source>
</evidence>
<gene>
    <name evidence="8" type="ORF">AAJCM20276_31110</name>
</gene>
<dbReference type="InterPro" id="IPR050638">
    <property type="entry name" value="AA-Vitamin_Transporters"/>
</dbReference>
<dbReference type="AlphaFoldDB" id="A0A6S6PHF3"/>
<evidence type="ECO:0000259" key="7">
    <source>
        <dbReference type="Pfam" id="PF00892"/>
    </source>
</evidence>
<evidence type="ECO:0000313" key="9">
    <source>
        <dbReference type="Proteomes" id="UP000515220"/>
    </source>
</evidence>
<proteinExistence type="inferred from homology"/>
<feature type="transmembrane region" description="Helical" evidence="6">
    <location>
        <begin position="76"/>
        <end position="94"/>
    </location>
</feature>
<dbReference type="EMBL" id="AP023326">
    <property type="protein sequence ID" value="BCI68487.1"/>
    <property type="molecule type" value="Genomic_DNA"/>
</dbReference>
<dbReference type="GO" id="GO:0016020">
    <property type="term" value="C:membrane"/>
    <property type="evidence" value="ECO:0007669"/>
    <property type="project" value="UniProtKB-SubCell"/>
</dbReference>
<protein>
    <submittedName>
        <fullName evidence="8">Threonine transporter RhtB</fullName>
    </submittedName>
</protein>
<keyword evidence="5 6" id="KW-0472">Membrane</keyword>
<evidence type="ECO:0000313" key="8">
    <source>
        <dbReference type="EMBL" id="BCI68487.1"/>
    </source>
</evidence>